<dbReference type="EMBL" id="JAGIOB010000001">
    <property type="protein sequence ID" value="MBP2418919.1"/>
    <property type="molecule type" value="Genomic_DNA"/>
</dbReference>
<accession>A0ABS4ZD68</accession>
<name>A0ABS4ZD68_9ACTN</name>
<sequence>MFTDLALGALGHPRDLPTALELAARHGFGGVDPDVGHLRGLRSRTQVQELADDLTSRGLRWGIGGLPVSLTAAPAVFAEQLAALPQVAEILAAAGVGAVGTWVKPMDDALTYRRNWRLHVGRLALVAGVLDDAGIRLGLEYVGPKTFWSTERFPFVHTLAELRELIADAGAGNVGVILDTYHWYTAGETPADLRALTASDIISVDLNDARDDRERDEQQDQDRRLPGTTGVIDLSGFVDVLVELGYDGPVKAEPFLSTLAERPVDDVLAEVSDLLDRALAPAQELSRS</sequence>
<dbReference type="Gene3D" id="3.20.20.150">
    <property type="entry name" value="Divalent-metal-dependent TIM barrel enzymes"/>
    <property type="match status" value="1"/>
</dbReference>
<evidence type="ECO:0000313" key="4">
    <source>
        <dbReference type="Proteomes" id="UP000758168"/>
    </source>
</evidence>
<dbReference type="InterPro" id="IPR050312">
    <property type="entry name" value="IolE/XylAMocC-like"/>
</dbReference>
<dbReference type="PANTHER" id="PTHR12110">
    <property type="entry name" value="HYDROXYPYRUVATE ISOMERASE"/>
    <property type="match status" value="1"/>
</dbReference>
<evidence type="ECO:0000256" key="1">
    <source>
        <dbReference type="SAM" id="MobiDB-lite"/>
    </source>
</evidence>
<organism evidence="3 4">
    <name type="scientific">Microlunatus capsulatus</name>
    <dbReference type="NCBI Taxonomy" id="99117"/>
    <lineage>
        <taxon>Bacteria</taxon>
        <taxon>Bacillati</taxon>
        <taxon>Actinomycetota</taxon>
        <taxon>Actinomycetes</taxon>
        <taxon>Propionibacteriales</taxon>
        <taxon>Propionibacteriaceae</taxon>
        <taxon>Microlunatus</taxon>
    </lineage>
</organism>
<dbReference type="Proteomes" id="UP000758168">
    <property type="component" value="Unassembled WGS sequence"/>
</dbReference>
<evidence type="ECO:0000259" key="2">
    <source>
        <dbReference type="Pfam" id="PF01261"/>
    </source>
</evidence>
<protein>
    <submittedName>
        <fullName evidence="3">Sugar phosphate isomerase/epimerase</fullName>
    </submittedName>
</protein>
<reference evidence="3 4" key="1">
    <citation type="submission" date="2021-03" db="EMBL/GenBank/DDBJ databases">
        <title>Sequencing the genomes of 1000 actinobacteria strains.</title>
        <authorList>
            <person name="Klenk H.-P."/>
        </authorList>
    </citation>
    <scope>NUCLEOTIDE SEQUENCE [LARGE SCALE GENOMIC DNA]</scope>
    <source>
        <strain evidence="3 4">DSM 12936</strain>
    </source>
</reference>
<keyword evidence="3" id="KW-0413">Isomerase</keyword>
<dbReference type="GO" id="GO:0016853">
    <property type="term" value="F:isomerase activity"/>
    <property type="evidence" value="ECO:0007669"/>
    <property type="project" value="UniProtKB-KW"/>
</dbReference>
<evidence type="ECO:0000313" key="3">
    <source>
        <dbReference type="EMBL" id="MBP2418919.1"/>
    </source>
</evidence>
<gene>
    <name evidence="3" type="ORF">JOF54_003841</name>
</gene>
<dbReference type="SUPFAM" id="SSF51658">
    <property type="entry name" value="Xylose isomerase-like"/>
    <property type="match status" value="1"/>
</dbReference>
<feature type="region of interest" description="Disordered" evidence="1">
    <location>
        <begin position="208"/>
        <end position="227"/>
    </location>
</feature>
<proteinExistence type="predicted"/>
<comment type="caution">
    <text evidence="3">The sequence shown here is derived from an EMBL/GenBank/DDBJ whole genome shotgun (WGS) entry which is preliminary data.</text>
</comment>
<dbReference type="RefSeq" id="WP_210058845.1">
    <property type="nucleotide sequence ID" value="NZ_BAAAMH010000011.1"/>
</dbReference>
<dbReference type="InterPro" id="IPR036237">
    <property type="entry name" value="Xyl_isomerase-like_sf"/>
</dbReference>
<dbReference type="PANTHER" id="PTHR12110:SF52">
    <property type="entry name" value="XYLOSE ISOMERASE"/>
    <property type="match status" value="1"/>
</dbReference>
<dbReference type="Pfam" id="PF01261">
    <property type="entry name" value="AP_endonuc_2"/>
    <property type="match status" value="1"/>
</dbReference>
<feature type="domain" description="Xylose isomerase-like TIM barrel" evidence="2">
    <location>
        <begin position="20"/>
        <end position="263"/>
    </location>
</feature>
<dbReference type="InterPro" id="IPR013022">
    <property type="entry name" value="Xyl_isomerase-like_TIM-brl"/>
</dbReference>
<keyword evidence="4" id="KW-1185">Reference proteome</keyword>
<feature type="compositionally biased region" description="Basic and acidic residues" evidence="1">
    <location>
        <begin position="208"/>
        <end position="225"/>
    </location>
</feature>